<dbReference type="Proteomes" id="UP000323597">
    <property type="component" value="Chromosome D08"/>
</dbReference>
<feature type="region of interest" description="Disordered" evidence="1">
    <location>
        <begin position="1"/>
        <end position="38"/>
    </location>
</feature>
<organism evidence="2 3">
    <name type="scientific">Gossypium mustelinum</name>
    <name type="common">Cotton</name>
    <name type="synonym">Gossypium caicoense</name>
    <dbReference type="NCBI Taxonomy" id="34275"/>
    <lineage>
        <taxon>Eukaryota</taxon>
        <taxon>Viridiplantae</taxon>
        <taxon>Streptophyta</taxon>
        <taxon>Embryophyta</taxon>
        <taxon>Tracheophyta</taxon>
        <taxon>Spermatophyta</taxon>
        <taxon>Magnoliopsida</taxon>
        <taxon>eudicotyledons</taxon>
        <taxon>Gunneridae</taxon>
        <taxon>Pentapetalae</taxon>
        <taxon>rosids</taxon>
        <taxon>malvids</taxon>
        <taxon>Malvales</taxon>
        <taxon>Malvaceae</taxon>
        <taxon>Malvoideae</taxon>
        <taxon>Gossypium</taxon>
    </lineage>
</organism>
<dbReference type="AlphaFoldDB" id="A0A5D2U2H0"/>
<dbReference type="EMBL" id="CM017656">
    <property type="protein sequence ID" value="TYI71008.1"/>
    <property type="molecule type" value="Genomic_DNA"/>
</dbReference>
<keyword evidence="3" id="KW-1185">Reference proteome</keyword>
<proteinExistence type="predicted"/>
<feature type="compositionally biased region" description="Basic and acidic residues" evidence="1">
    <location>
        <begin position="13"/>
        <end position="38"/>
    </location>
</feature>
<evidence type="ECO:0000256" key="1">
    <source>
        <dbReference type="SAM" id="MobiDB-lite"/>
    </source>
</evidence>
<name>A0A5D2U2H0_GOSMU</name>
<gene>
    <name evidence="2" type="ORF">E1A91_D08G263900v1</name>
</gene>
<evidence type="ECO:0000313" key="3">
    <source>
        <dbReference type="Proteomes" id="UP000323597"/>
    </source>
</evidence>
<sequence length="38" mass="4346">MASVIPVSDCDGDGMKRDEARSSWSARRGEKGWFRNMR</sequence>
<protein>
    <submittedName>
        <fullName evidence="2">Uncharacterized protein</fullName>
    </submittedName>
</protein>
<evidence type="ECO:0000313" key="2">
    <source>
        <dbReference type="EMBL" id="TYI71008.1"/>
    </source>
</evidence>
<accession>A0A5D2U2H0</accession>
<reference evidence="2 3" key="1">
    <citation type="submission" date="2019-07" db="EMBL/GenBank/DDBJ databases">
        <title>WGS assembly of Gossypium mustelinum.</title>
        <authorList>
            <person name="Chen Z.J."/>
            <person name="Sreedasyam A."/>
            <person name="Ando A."/>
            <person name="Song Q."/>
            <person name="De L."/>
            <person name="Hulse-Kemp A."/>
            <person name="Ding M."/>
            <person name="Ye W."/>
            <person name="Kirkbride R."/>
            <person name="Jenkins J."/>
            <person name="Plott C."/>
            <person name="Lovell J."/>
            <person name="Lin Y.-M."/>
            <person name="Vaughn R."/>
            <person name="Liu B."/>
            <person name="Li W."/>
            <person name="Simpson S."/>
            <person name="Scheffler B."/>
            <person name="Saski C."/>
            <person name="Grover C."/>
            <person name="Hu G."/>
            <person name="Conover J."/>
            <person name="Carlson J."/>
            <person name="Shu S."/>
            <person name="Boston L."/>
            <person name="Williams M."/>
            <person name="Peterson D."/>
            <person name="Mcgee K."/>
            <person name="Jones D."/>
            <person name="Wendel J."/>
            <person name="Stelly D."/>
            <person name="Grimwood J."/>
            <person name="Schmutz J."/>
        </authorList>
    </citation>
    <scope>NUCLEOTIDE SEQUENCE [LARGE SCALE GENOMIC DNA]</scope>
    <source>
        <strain evidence="2">1408120.09</strain>
    </source>
</reference>